<dbReference type="Pfam" id="PF04824">
    <property type="entry name" value="Rad21_Rec8"/>
    <property type="match status" value="1"/>
</dbReference>
<evidence type="ECO:0000256" key="1">
    <source>
        <dbReference type="ARBA" id="ARBA00004123"/>
    </source>
</evidence>
<dbReference type="InterPro" id="IPR006910">
    <property type="entry name" value="Rad21_Rec8_N"/>
</dbReference>
<evidence type="ECO:0000259" key="8">
    <source>
        <dbReference type="Pfam" id="PF04824"/>
    </source>
</evidence>
<feature type="domain" description="Rad21/Rec8-like protein N-terminal" evidence="9">
    <location>
        <begin position="2"/>
        <end position="103"/>
    </location>
</feature>
<feature type="region of interest" description="Disordered" evidence="7">
    <location>
        <begin position="432"/>
        <end position="456"/>
    </location>
</feature>
<dbReference type="InterPro" id="IPR036390">
    <property type="entry name" value="WH_DNA-bd_sf"/>
</dbReference>
<dbReference type="RefSeq" id="XP_030641051.1">
    <property type="nucleotide sequence ID" value="XM_030785191.1"/>
</dbReference>
<name>A0A6J2WCJ0_CHACN</name>
<dbReference type="OrthoDB" id="10071381at2759"/>
<keyword evidence="6" id="KW-0539">Nucleus</keyword>
<dbReference type="Pfam" id="PF04825">
    <property type="entry name" value="Rad21_Rec8_N"/>
    <property type="match status" value="1"/>
</dbReference>
<sequence length="562" mass="62245">MMFYTQLFTSKRGPLARIWLAAHWERKISKAHVFECNLEATIKDIISPKIGLKIGLRTSGHLLLGVVRIYSRKAKYLLADCSDAVVKIRVAFRPGQTDLPEDEMEAGFKAITLPEDFTDFESQLPDPSAIDVVDHFSLNQCRIEDITLKEDFGNRLFTVEDLGEETLSHQGGGTFDMSFHSFGLHGDDFGDEGTGFDLVDFIARSTEETLQGYMLSSSLNALPATPPPTAVEAAVEFKEPATPHSAASDREPLVDAATLNETTLLENEAEGFALDPVTVTSSSGGKKRKRKLVVDQTKELSNEAIRRQLLDCSDITAPLDMAPPTRRLAEWKETGGVDRLFQQFGTPVINPALIELFPRDVFPGRQSADRADEETDPEEMRDQLRESVSVIDSQTSGLPVEELTQLHESLAADRSGAEASSCLESNFAHTDLPHLGDRATEENKQEVSLPDPLSEDSMVVHPSGVEREIQPTQTQSVLNSQEAEERRMTSRAHNLLQALKRQSITSDDGFSLQALCERNTRLYAATTFFCFLVLKKQQVLDLHQNAPYANIIATAGPSFHQL</sequence>
<organism evidence="10 11">
    <name type="scientific">Chanos chanos</name>
    <name type="common">Milkfish</name>
    <name type="synonym">Mugil chanos</name>
    <dbReference type="NCBI Taxonomy" id="29144"/>
    <lineage>
        <taxon>Eukaryota</taxon>
        <taxon>Metazoa</taxon>
        <taxon>Chordata</taxon>
        <taxon>Craniata</taxon>
        <taxon>Vertebrata</taxon>
        <taxon>Euteleostomi</taxon>
        <taxon>Actinopterygii</taxon>
        <taxon>Neopterygii</taxon>
        <taxon>Teleostei</taxon>
        <taxon>Ostariophysi</taxon>
        <taxon>Gonorynchiformes</taxon>
        <taxon>Chanidae</taxon>
        <taxon>Chanos</taxon>
    </lineage>
</organism>
<evidence type="ECO:0000256" key="6">
    <source>
        <dbReference type="ARBA" id="ARBA00023242"/>
    </source>
</evidence>
<protein>
    <submittedName>
        <fullName evidence="11">Double-strand-break repair protein rad21-like protein 1</fullName>
    </submittedName>
</protein>
<comment type="similarity">
    <text evidence="3">Belongs to the rad21 family.</text>
</comment>
<dbReference type="FunCoup" id="A0A6J2WCJ0">
    <property type="interactions" value="335"/>
</dbReference>
<dbReference type="PANTHER" id="PTHR12585">
    <property type="entry name" value="SCC1 / RAD21 FAMILY MEMBER"/>
    <property type="match status" value="1"/>
</dbReference>
<dbReference type="InterPro" id="IPR039781">
    <property type="entry name" value="Rad21/Rec8-like"/>
</dbReference>
<proteinExistence type="inferred from homology"/>
<comment type="subcellular location">
    <subcellularLocation>
        <location evidence="2">Chromosome</location>
    </subcellularLocation>
    <subcellularLocation>
        <location evidence="1">Nucleus</location>
    </subcellularLocation>
</comment>
<dbReference type="InParanoid" id="A0A6J2WCJ0"/>
<evidence type="ECO:0000313" key="11">
    <source>
        <dbReference type="RefSeq" id="XP_030641051.1"/>
    </source>
</evidence>
<evidence type="ECO:0000256" key="4">
    <source>
        <dbReference type="ARBA" id="ARBA00022454"/>
    </source>
</evidence>
<evidence type="ECO:0000313" key="10">
    <source>
        <dbReference type="Proteomes" id="UP000504632"/>
    </source>
</evidence>
<keyword evidence="4" id="KW-0158">Chromosome</keyword>
<dbReference type="Proteomes" id="UP000504632">
    <property type="component" value="Chromosome 9"/>
</dbReference>
<dbReference type="InterPro" id="IPR006909">
    <property type="entry name" value="Rad21/Rec8_C_eu"/>
</dbReference>
<reference evidence="11" key="1">
    <citation type="submission" date="2025-08" db="UniProtKB">
        <authorList>
            <consortium name="RefSeq"/>
        </authorList>
    </citation>
    <scope>IDENTIFICATION</scope>
</reference>
<keyword evidence="10" id="KW-1185">Reference proteome</keyword>
<gene>
    <name evidence="11" type="primary">rad21l1</name>
</gene>
<dbReference type="GO" id="GO:1990414">
    <property type="term" value="P:replication-born double-strand break repair via sister chromatid exchange"/>
    <property type="evidence" value="ECO:0007669"/>
    <property type="project" value="TreeGrafter"/>
</dbReference>
<dbReference type="GO" id="GO:0008278">
    <property type="term" value="C:cohesin complex"/>
    <property type="evidence" value="ECO:0007669"/>
    <property type="project" value="InterPro"/>
</dbReference>
<dbReference type="PANTHER" id="PTHR12585:SF54">
    <property type="entry name" value="RAD21 COHESIN COMPLEX COMPONENT LIKE 1 ISOFORM X1"/>
    <property type="match status" value="1"/>
</dbReference>
<feature type="region of interest" description="Disordered" evidence="7">
    <location>
        <begin position="365"/>
        <end position="398"/>
    </location>
</feature>
<dbReference type="CDD" id="cd21792">
    <property type="entry name" value="Rad21_Rec8_M_NXP1-like"/>
    <property type="match status" value="1"/>
</dbReference>
<dbReference type="GO" id="GO:0003682">
    <property type="term" value="F:chromatin binding"/>
    <property type="evidence" value="ECO:0007669"/>
    <property type="project" value="TreeGrafter"/>
</dbReference>
<dbReference type="GO" id="GO:0005634">
    <property type="term" value="C:nucleus"/>
    <property type="evidence" value="ECO:0007669"/>
    <property type="project" value="UniProtKB-SubCell"/>
</dbReference>
<evidence type="ECO:0000256" key="3">
    <source>
        <dbReference type="ARBA" id="ARBA00009870"/>
    </source>
</evidence>
<keyword evidence="5" id="KW-0159">Chromosome partition</keyword>
<feature type="compositionally biased region" description="Basic and acidic residues" evidence="7">
    <location>
        <begin position="432"/>
        <end position="445"/>
    </location>
</feature>
<dbReference type="GO" id="GO:0007062">
    <property type="term" value="P:sister chromatid cohesion"/>
    <property type="evidence" value="ECO:0007669"/>
    <property type="project" value="InterPro"/>
</dbReference>
<dbReference type="GO" id="GO:0007059">
    <property type="term" value="P:chromosome segregation"/>
    <property type="evidence" value="ECO:0007669"/>
    <property type="project" value="UniProtKB-KW"/>
</dbReference>
<evidence type="ECO:0000259" key="9">
    <source>
        <dbReference type="Pfam" id="PF04825"/>
    </source>
</evidence>
<evidence type="ECO:0000256" key="7">
    <source>
        <dbReference type="SAM" id="MobiDB-lite"/>
    </source>
</evidence>
<dbReference type="InterPro" id="IPR049589">
    <property type="entry name" value="NXP1_M-like"/>
</dbReference>
<evidence type="ECO:0000256" key="5">
    <source>
        <dbReference type="ARBA" id="ARBA00022829"/>
    </source>
</evidence>
<accession>A0A6J2WCJ0</accession>
<dbReference type="SUPFAM" id="SSF46785">
    <property type="entry name" value="Winged helix' DNA-binding domain"/>
    <property type="match status" value="1"/>
</dbReference>
<dbReference type="GeneID" id="115821365"/>
<dbReference type="AlphaFoldDB" id="A0A6J2WCJ0"/>
<feature type="domain" description="Rad21/Rec8-like protein C-terminal eukaryotic" evidence="8">
    <location>
        <begin position="510"/>
        <end position="559"/>
    </location>
</feature>
<evidence type="ECO:0000256" key="2">
    <source>
        <dbReference type="ARBA" id="ARBA00004286"/>
    </source>
</evidence>
<dbReference type="CTD" id="642636"/>